<gene>
    <name evidence="4" type="ORF">EJ04DRAFT_452467</name>
</gene>
<dbReference type="PROSITE" id="PS50297">
    <property type="entry name" value="ANK_REP_REGION"/>
    <property type="match status" value="2"/>
</dbReference>
<dbReference type="PROSITE" id="PS50088">
    <property type="entry name" value="ANK_REPEAT"/>
    <property type="match status" value="2"/>
</dbReference>
<dbReference type="Pfam" id="PF12796">
    <property type="entry name" value="Ank_2"/>
    <property type="match status" value="1"/>
</dbReference>
<sequence length="85" mass="9129">MAAFLDLRGYIKLLIEREVDVNAVVDYYGTALQAASRRGHVEVVNMLLQAGSDVNIVAGEHKTALRAAIIGAHEKVVQILISNGA</sequence>
<feature type="repeat" description="ANK" evidence="3">
    <location>
        <begin position="60"/>
        <end position="85"/>
    </location>
</feature>
<comment type="caution">
    <text evidence="4">The sequence shown here is derived from an EMBL/GenBank/DDBJ whole genome shotgun (WGS) entry which is preliminary data.</text>
</comment>
<dbReference type="OrthoDB" id="4772757at2759"/>
<dbReference type="Gene3D" id="1.25.40.20">
    <property type="entry name" value="Ankyrin repeat-containing domain"/>
    <property type="match status" value="1"/>
</dbReference>
<keyword evidence="1" id="KW-0677">Repeat</keyword>
<feature type="repeat" description="ANK" evidence="3">
    <location>
        <begin position="27"/>
        <end position="59"/>
    </location>
</feature>
<evidence type="ECO:0000256" key="3">
    <source>
        <dbReference type="PROSITE-ProRule" id="PRU00023"/>
    </source>
</evidence>
<dbReference type="PANTHER" id="PTHR24171">
    <property type="entry name" value="ANKYRIN REPEAT DOMAIN-CONTAINING PROTEIN 39-RELATED"/>
    <property type="match status" value="1"/>
</dbReference>
<evidence type="ECO:0000256" key="1">
    <source>
        <dbReference type="ARBA" id="ARBA00022737"/>
    </source>
</evidence>
<dbReference type="SUPFAM" id="SSF48403">
    <property type="entry name" value="Ankyrin repeat"/>
    <property type="match status" value="1"/>
</dbReference>
<organism evidence="4 5">
    <name type="scientific">Polyplosphaeria fusca</name>
    <dbReference type="NCBI Taxonomy" id="682080"/>
    <lineage>
        <taxon>Eukaryota</taxon>
        <taxon>Fungi</taxon>
        <taxon>Dikarya</taxon>
        <taxon>Ascomycota</taxon>
        <taxon>Pezizomycotina</taxon>
        <taxon>Dothideomycetes</taxon>
        <taxon>Pleosporomycetidae</taxon>
        <taxon>Pleosporales</taxon>
        <taxon>Tetraplosphaeriaceae</taxon>
        <taxon>Polyplosphaeria</taxon>
    </lineage>
</organism>
<evidence type="ECO:0000313" key="4">
    <source>
        <dbReference type="EMBL" id="KAF2726876.1"/>
    </source>
</evidence>
<reference evidence="4" key="1">
    <citation type="journal article" date="2020" name="Stud. Mycol.">
        <title>101 Dothideomycetes genomes: a test case for predicting lifestyles and emergence of pathogens.</title>
        <authorList>
            <person name="Haridas S."/>
            <person name="Albert R."/>
            <person name="Binder M."/>
            <person name="Bloem J."/>
            <person name="Labutti K."/>
            <person name="Salamov A."/>
            <person name="Andreopoulos B."/>
            <person name="Baker S."/>
            <person name="Barry K."/>
            <person name="Bills G."/>
            <person name="Bluhm B."/>
            <person name="Cannon C."/>
            <person name="Castanera R."/>
            <person name="Culley D."/>
            <person name="Daum C."/>
            <person name="Ezra D."/>
            <person name="Gonzalez J."/>
            <person name="Henrissat B."/>
            <person name="Kuo A."/>
            <person name="Liang C."/>
            <person name="Lipzen A."/>
            <person name="Lutzoni F."/>
            <person name="Magnuson J."/>
            <person name="Mondo S."/>
            <person name="Nolan M."/>
            <person name="Ohm R."/>
            <person name="Pangilinan J."/>
            <person name="Park H.-J."/>
            <person name="Ramirez L."/>
            <person name="Alfaro M."/>
            <person name="Sun H."/>
            <person name="Tritt A."/>
            <person name="Yoshinaga Y."/>
            <person name="Zwiers L.-H."/>
            <person name="Turgeon B."/>
            <person name="Goodwin S."/>
            <person name="Spatafora J."/>
            <person name="Crous P."/>
            <person name="Grigoriev I."/>
        </authorList>
    </citation>
    <scope>NUCLEOTIDE SEQUENCE</scope>
    <source>
        <strain evidence="4">CBS 125425</strain>
    </source>
</reference>
<accession>A0A9P4QL45</accession>
<keyword evidence="2 3" id="KW-0040">ANK repeat</keyword>
<feature type="non-terminal residue" evidence="4">
    <location>
        <position position="85"/>
    </location>
</feature>
<name>A0A9P4QL45_9PLEO</name>
<dbReference type="EMBL" id="ML996377">
    <property type="protein sequence ID" value="KAF2726876.1"/>
    <property type="molecule type" value="Genomic_DNA"/>
</dbReference>
<evidence type="ECO:0000313" key="5">
    <source>
        <dbReference type="Proteomes" id="UP000799444"/>
    </source>
</evidence>
<dbReference type="Proteomes" id="UP000799444">
    <property type="component" value="Unassembled WGS sequence"/>
</dbReference>
<keyword evidence="5" id="KW-1185">Reference proteome</keyword>
<protein>
    <submittedName>
        <fullName evidence="4">Ankyrin</fullName>
    </submittedName>
</protein>
<dbReference type="InterPro" id="IPR036770">
    <property type="entry name" value="Ankyrin_rpt-contain_sf"/>
</dbReference>
<dbReference type="SMART" id="SM00248">
    <property type="entry name" value="ANK"/>
    <property type="match status" value="2"/>
</dbReference>
<evidence type="ECO:0000256" key="2">
    <source>
        <dbReference type="ARBA" id="ARBA00023043"/>
    </source>
</evidence>
<proteinExistence type="predicted"/>
<dbReference type="InterPro" id="IPR002110">
    <property type="entry name" value="Ankyrin_rpt"/>
</dbReference>
<dbReference type="AlphaFoldDB" id="A0A9P4QL45"/>